<dbReference type="Proteomes" id="UP000006094">
    <property type="component" value="Chromosome"/>
</dbReference>
<name>K0B1C6_GOTA9</name>
<sequence>MSNELEKDKEYLEPIPVHAVMAKLFAHLSKEVVERFGDEGREAIREGVRKFGEERGKGIAKRAELAGQTNEIENYLSNYDMGKSDHFECKSIYKENELELTYTKCLIGEQFLKDGMEEYGMIYCKNIDPALARGFNPDVEVKHNKFLIKDGICQFCFKMKDSIADK</sequence>
<dbReference type="AlphaFoldDB" id="K0B1C6"/>
<dbReference type="eggNOG" id="ENOG5031KG8">
    <property type="taxonomic scope" value="Bacteria"/>
</dbReference>
<evidence type="ECO:0000313" key="1">
    <source>
        <dbReference type="EMBL" id="AFS79808.1"/>
    </source>
</evidence>
<evidence type="ECO:0000313" key="2">
    <source>
        <dbReference type="Proteomes" id="UP000006094"/>
    </source>
</evidence>
<organism evidence="1 2">
    <name type="scientific">Gottschalkia acidurici (strain ATCC 7906 / DSM 604 / BCRC 14475 / CIP 104303 / KCTC 5404 / NCIMB 10678 / 9a)</name>
    <name type="common">Clostridium acidurici</name>
    <dbReference type="NCBI Taxonomy" id="1128398"/>
    <lineage>
        <taxon>Bacteria</taxon>
        <taxon>Bacillati</taxon>
        <taxon>Bacillota</taxon>
        <taxon>Tissierellia</taxon>
        <taxon>Tissierellales</taxon>
        <taxon>Gottschalkiaceae</taxon>
        <taxon>Gottschalkia</taxon>
    </lineage>
</organism>
<dbReference type="RefSeq" id="WP_014968942.1">
    <property type="nucleotide sequence ID" value="NC_018664.1"/>
</dbReference>
<proteinExistence type="predicted"/>
<dbReference type="OrthoDB" id="1858124at2"/>
<dbReference type="EMBL" id="CP003326">
    <property type="protein sequence ID" value="AFS79808.1"/>
    <property type="molecule type" value="Genomic_DNA"/>
</dbReference>
<dbReference type="Pfam" id="PF14196">
    <property type="entry name" value="ATC_hydrolase"/>
    <property type="match status" value="1"/>
</dbReference>
<evidence type="ECO:0008006" key="3">
    <source>
        <dbReference type="Google" id="ProtNLM"/>
    </source>
</evidence>
<dbReference type="KEGG" id="cad:Curi_c28150"/>
<reference evidence="1 2" key="1">
    <citation type="journal article" date="2012" name="PLoS ONE">
        <title>The purine-utilizing bacterium Clostridium acidurici 9a: a genome-guided metabolic reconsideration.</title>
        <authorList>
            <person name="Hartwich K."/>
            <person name="Poehlein A."/>
            <person name="Daniel R."/>
        </authorList>
    </citation>
    <scope>NUCLEOTIDE SEQUENCE [LARGE SCALE GENOMIC DNA]</scope>
    <source>
        <strain evidence="2">ATCC 7906 / DSM 604 / BCRC 14475 / CIP 104303 / KCTC 5404 / NCIMB 10678 / 9a</strain>
    </source>
</reference>
<gene>
    <name evidence="1" type="ordered locus">Curi_c28150</name>
</gene>
<accession>K0B1C6</accession>
<dbReference type="InterPro" id="IPR026002">
    <property type="entry name" value="ATC_hydrolase-like"/>
</dbReference>
<protein>
    <recommendedName>
        <fullName evidence="3">L-2-amino-thiazoline-4-carboxylic acid hydrolase</fullName>
    </recommendedName>
</protein>
<keyword evidence="2" id="KW-1185">Reference proteome</keyword>
<dbReference type="HOGENOM" id="CLU_136071_0_0_9"/>